<proteinExistence type="predicted"/>
<protein>
    <submittedName>
        <fullName evidence="1">DUF1161 domain-containing protein</fullName>
    </submittedName>
</protein>
<evidence type="ECO:0000313" key="2">
    <source>
        <dbReference type="Proteomes" id="UP000594430"/>
    </source>
</evidence>
<gene>
    <name evidence="1" type="ORF">IZU98_00215</name>
</gene>
<dbReference type="GeneID" id="93440035"/>
<dbReference type="EMBL" id="CP064946">
    <property type="protein sequence ID" value="QPH49204.1"/>
    <property type="molecule type" value="Genomic_DNA"/>
</dbReference>
<evidence type="ECO:0000313" key="1">
    <source>
        <dbReference type="EMBL" id="QPH49204.1"/>
    </source>
</evidence>
<dbReference type="InterPro" id="IPR010595">
    <property type="entry name" value="DUF1161"/>
</dbReference>
<dbReference type="Pfam" id="PF06649">
    <property type="entry name" value="DUF1161"/>
    <property type="match status" value="1"/>
</dbReference>
<dbReference type="AlphaFoldDB" id="A0A2L1WJQ7"/>
<dbReference type="RefSeq" id="WP_027913271.1">
    <property type="nucleotide sequence ID" value="NZ_CANLYG010000001.1"/>
</dbReference>
<sequence>MIRIATTLLVSLMTTSALAAIKPCEELKAEIEAKIQAQGVPSYTLEIVPNSEVQDPNMVVGSCDGGARKIIYQKNDQ</sequence>
<name>A0A2L1WJQ7_9PSED</name>
<dbReference type="Proteomes" id="UP000594430">
    <property type="component" value="Chromosome"/>
</dbReference>
<reference evidence="1 2" key="1">
    <citation type="submission" date="2020-11" db="EMBL/GenBank/DDBJ databases">
        <title>Pseudomonas fulva producing VIM-24.</title>
        <authorList>
            <person name="Liu S."/>
        </authorList>
    </citation>
    <scope>NUCLEOTIDE SEQUENCE [LARGE SCALE GENOMIC DNA]</scope>
    <source>
        <strain evidence="1 2">ZDHY414</strain>
    </source>
</reference>
<accession>A0A2L1WJQ7</accession>
<organism evidence="1 2">
    <name type="scientific">Pseudomonas fulva</name>
    <dbReference type="NCBI Taxonomy" id="47880"/>
    <lineage>
        <taxon>Bacteria</taxon>
        <taxon>Pseudomonadati</taxon>
        <taxon>Pseudomonadota</taxon>
        <taxon>Gammaproteobacteria</taxon>
        <taxon>Pseudomonadales</taxon>
        <taxon>Pseudomonadaceae</taxon>
        <taxon>Pseudomonas</taxon>
    </lineage>
</organism>